<feature type="domain" description="HTH araC/xylS-type" evidence="4">
    <location>
        <begin position="1"/>
        <end position="55"/>
    </location>
</feature>
<name>A0A0A2XUA6_9PAST</name>
<evidence type="ECO:0000313" key="6">
    <source>
        <dbReference type="Proteomes" id="UP000030539"/>
    </source>
</evidence>
<evidence type="ECO:0000256" key="2">
    <source>
        <dbReference type="ARBA" id="ARBA00023125"/>
    </source>
</evidence>
<dbReference type="Proteomes" id="UP000030539">
    <property type="component" value="Unassembled WGS sequence"/>
</dbReference>
<evidence type="ECO:0000259" key="4">
    <source>
        <dbReference type="PROSITE" id="PS01124"/>
    </source>
</evidence>
<dbReference type="GO" id="GO:0003700">
    <property type="term" value="F:DNA-binding transcription factor activity"/>
    <property type="evidence" value="ECO:0007669"/>
    <property type="project" value="InterPro"/>
</dbReference>
<dbReference type="InterPro" id="IPR020449">
    <property type="entry name" value="Tscrpt_reg_AraC-type_HTH"/>
</dbReference>
<dbReference type="Gene3D" id="1.10.10.60">
    <property type="entry name" value="Homeodomain-like"/>
    <property type="match status" value="1"/>
</dbReference>
<dbReference type="InterPro" id="IPR009057">
    <property type="entry name" value="Homeodomain-like_sf"/>
</dbReference>
<comment type="caution">
    <text evidence="5">The sequence shown here is derived from an EMBL/GenBank/DDBJ whole genome shotgun (WGS) entry which is preliminary data.</text>
</comment>
<keyword evidence="2" id="KW-0238">DNA-binding</keyword>
<feature type="non-terminal residue" evidence="5">
    <location>
        <position position="1"/>
    </location>
</feature>
<sequence length="59" mass="7030">LWRDDQRINYAKQLLFTTNDPISSISRNVGFTDPLYFSRVFKKKVGVSPKVFRESFMER</sequence>
<dbReference type="PROSITE" id="PS01124">
    <property type="entry name" value="HTH_ARAC_FAMILY_2"/>
    <property type="match status" value="1"/>
</dbReference>
<evidence type="ECO:0000313" key="5">
    <source>
        <dbReference type="EMBL" id="KGQ35878.1"/>
    </source>
</evidence>
<dbReference type="AlphaFoldDB" id="A0A0A2XUA6"/>
<evidence type="ECO:0000256" key="3">
    <source>
        <dbReference type="ARBA" id="ARBA00023163"/>
    </source>
</evidence>
<dbReference type="InterPro" id="IPR018062">
    <property type="entry name" value="HTH_AraC-typ_CS"/>
</dbReference>
<organism evidence="5 6">
    <name type="scientific">Gallibacterium genomosp. 1</name>
    <dbReference type="NCBI Taxonomy" id="155515"/>
    <lineage>
        <taxon>Bacteria</taxon>
        <taxon>Pseudomonadati</taxon>
        <taxon>Pseudomonadota</taxon>
        <taxon>Gammaproteobacteria</taxon>
        <taxon>Pasteurellales</taxon>
        <taxon>Pasteurellaceae</taxon>
        <taxon>Gallibacterium</taxon>
    </lineage>
</organism>
<dbReference type="GO" id="GO:0043565">
    <property type="term" value="F:sequence-specific DNA binding"/>
    <property type="evidence" value="ECO:0007669"/>
    <property type="project" value="InterPro"/>
</dbReference>
<dbReference type="Pfam" id="PF12833">
    <property type="entry name" value="HTH_18"/>
    <property type="match status" value="1"/>
</dbReference>
<dbReference type="SMART" id="SM00342">
    <property type="entry name" value="HTH_ARAC"/>
    <property type="match status" value="1"/>
</dbReference>
<accession>A0A0A2XUA6</accession>
<dbReference type="PROSITE" id="PS00041">
    <property type="entry name" value="HTH_ARAC_FAMILY_1"/>
    <property type="match status" value="1"/>
</dbReference>
<dbReference type="PANTHER" id="PTHR43280">
    <property type="entry name" value="ARAC-FAMILY TRANSCRIPTIONAL REGULATOR"/>
    <property type="match status" value="1"/>
</dbReference>
<dbReference type="PRINTS" id="PR00032">
    <property type="entry name" value="HTHARAC"/>
</dbReference>
<evidence type="ECO:0000256" key="1">
    <source>
        <dbReference type="ARBA" id="ARBA00023015"/>
    </source>
</evidence>
<protein>
    <submittedName>
        <fullName evidence="5">Transcriptional regulator</fullName>
    </submittedName>
</protein>
<reference evidence="5 6" key="1">
    <citation type="submission" date="2014-08" db="EMBL/GenBank/DDBJ databases">
        <title>Chaperone-usher fimbriae in a diverse selection of Gallibacterium genomes.</title>
        <authorList>
            <person name="Kudirkiene E."/>
            <person name="Bager R.J."/>
            <person name="Johnson T.J."/>
            <person name="Bojesen A.M."/>
        </authorList>
    </citation>
    <scope>NUCLEOTIDE SEQUENCE [LARGE SCALE GENOMIC DNA]</scope>
    <source>
        <strain evidence="5 6">CCM5974</strain>
    </source>
</reference>
<gene>
    <name evidence="5" type="ORF">JP36_10595</name>
</gene>
<dbReference type="PANTHER" id="PTHR43280:SF25">
    <property type="entry name" value="ARABINOSE OPERON REGULATORY PROTEIN"/>
    <property type="match status" value="1"/>
</dbReference>
<proteinExistence type="predicted"/>
<keyword evidence="1" id="KW-0805">Transcription regulation</keyword>
<dbReference type="RefSeq" id="WP_039174477.1">
    <property type="nucleotide sequence ID" value="NZ_JPXX01000037.1"/>
</dbReference>
<keyword evidence="3" id="KW-0804">Transcription</keyword>
<dbReference type="SUPFAM" id="SSF46689">
    <property type="entry name" value="Homeodomain-like"/>
    <property type="match status" value="1"/>
</dbReference>
<dbReference type="EMBL" id="JPXX01000037">
    <property type="protein sequence ID" value="KGQ35878.1"/>
    <property type="molecule type" value="Genomic_DNA"/>
</dbReference>
<dbReference type="eggNOG" id="COG2207">
    <property type="taxonomic scope" value="Bacteria"/>
</dbReference>
<dbReference type="InterPro" id="IPR018060">
    <property type="entry name" value="HTH_AraC"/>
</dbReference>